<dbReference type="EMBL" id="CP038635">
    <property type="protein sequence ID" value="QBY53064.1"/>
    <property type="molecule type" value="Genomic_DNA"/>
</dbReference>
<gene>
    <name evidence="1" type="ORF">E0W60_18235</name>
</gene>
<dbReference type="AlphaFoldDB" id="A0A4P7LAX3"/>
<evidence type="ECO:0000313" key="2">
    <source>
        <dbReference type="Proteomes" id="UP000295294"/>
    </source>
</evidence>
<reference evidence="1 2" key="1">
    <citation type="submission" date="2019-03" db="EMBL/GenBank/DDBJ databases">
        <title>Efficiently degradation of phenoxyalkanoic acid herbicides by Cupriavidus oxalaticus strain X32.</title>
        <authorList>
            <person name="Sheng X."/>
        </authorList>
    </citation>
    <scope>NUCLEOTIDE SEQUENCE [LARGE SCALE GENOMIC DNA]</scope>
    <source>
        <strain evidence="1 2">X32</strain>
    </source>
</reference>
<dbReference type="RefSeq" id="WP_133098584.1">
    <property type="nucleotide sequence ID" value="NZ_CP038635.1"/>
</dbReference>
<dbReference type="Proteomes" id="UP000295294">
    <property type="component" value="Chromosome 2"/>
</dbReference>
<name>A0A4P7LAX3_9BURK</name>
<dbReference type="OrthoDB" id="8455839at2"/>
<proteinExistence type="predicted"/>
<dbReference type="KEGG" id="cox:E0W60_18235"/>
<protein>
    <submittedName>
        <fullName evidence="1">Uncharacterized protein</fullName>
    </submittedName>
</protein>
<organism evidence="1 2">
    <name type="scientific">Cupriavidus oxalaticus</name>
    <dbReference type="NCBI Taxonomy" id="96344"/>
    <lineage>
        <taxon>Bacteria</taxon>
        <taxon>Pseudomonadati</taxon>
        <taxon>Pseudomonadota</taxon>
        <taxon>Betaproteobacteria</taxon>
        <taxon>Burkholderiales</taxon>
        <taxon>Burkholderiaceae</taxon>
        <taxon>Cupriavidus</taxon>
    </lineage>
</organism>
<sequence>MILAPPEHTGNTRMSAQSEIAKALRQWLTHQSWYSAHPVDEGRFYRAMAEVIAHAGTVWTDSEFAEAIYDVIGRNPKAALEEYVHAYTSIAMRIRDYETVRPDPLFAYGGGGSYARL</sequence>
<evidence type="ECO:0000313" key="1">
    <source>
        <dbReference type="EMBL" id="QBY53064.1"/>
    </source>
</evidence>
<accession>A0A4P7LAX3</accession>